<dbReference type="PANTHER" id="PTHR33336:SF15">
    <property type="entry name" value="ABM DOMAIN-CONTAINING PROTEIN"/>
    <property type="match status" value="1"/>
</dbReference>
<dbReference type="InterPro" id="IPR011008">
    <property type="entry name" value="Dimeric_a/b-barrel"/>
</dbReference>
<name>A0A6S7B957_9BURK</name>
<organism evidence="2 3">
    <name type="scientific">Pararobbsia alpina</name>
    <dbReference type="NCBI Taxonomy" id="621374"/>
    <lineage>
        <taxon>Bacteria</taxon>
        <taxon>Pseudomonadati</taxon>
        <taxon>Pseudomonadota</taxon>
        <taxon>Betaproteobacteria</taxon>
        <taxon>Burkholderiales</taxon>
        <taxon>Burkholderiaceae</taxon>
        <taxon>Pararobbsia</taxon>
    </lineage>
</organism>
<protein>
    <recommendedName>
        <fullName evidence="1">ABM domain-containing protein</fullName>
    </recommendedName>
</protein>
<dbReference type="Proteomes" id="UP000494115">
    <property type="component" value="Unassembled WGS sequence"/>
</dbReference>
<dbReference type="AlphaFoldDB" id="A0A6S7B957"/>
<evidence type="ECO:0000313" key="3">
    <source>
        <dbReference type="Proteomes" id="UP000494115"/>
    </source>
</evidence>
<keyword evidence="3" id="KW-1185">Reference proteome</keyword>
<dbReference type="SUPFAM" id="SSF54909">
    <property type="entry name" value="Dimeric alpha+beta barrel"/>
    <property type="match status" value="1"/>
</dbReference>
<dbReference type="InterPro" id="IPR007138">
    <property type="entry name" value="ABM_dom"/>
</dbReference>
<evidence type="ECO:0000313" key="2">
    <source>
        <dbReference type="EMBL" id="CAB3792126.1"/>
    </source>
</evidence>
<dbReference type="EMBL" id="CADIKM010000015">
    <property type="protein sequence ID" value="CAB3792126.1"/>
    <property type="molecule type" value="Genomic_DNA"/>
</dbReference>
<dbReference type="GO" id="GO:0003824">
    <property type="term" value="F:catalytic activity"/>
    <property type="evidence" value="ECO:0007669"/>
    <property type="project" value="TreeGrafter"/>
</dbReference>
<feature type="domain" description="ABM" evidence="1">
    <location>
        <begin position="4"/>
        <end position="92"/>
    </location>
</feature>
<gene>
    <name evidence="2" type="ORF">LMG28138_03271</name>
</gene>
<reference evidence="2 3" key="1">
    <citation type="submission" date="2020-04" db="EMBL/GenBank/DDBJ databases">
        <authorList>
            <person name="De Canck E."/>
        </authorList>
    </citation>
    <scope>NUCLEOTIDE SEQUENCE [LARGE SCALE GENOMIC DNA]</scope>
    <source>
        <strain evidence="2 3">LMG 28138</strain>
    </source>
</reference>
<dbReference type="InterPro" id="IPR050744">
    <property type="entry name" value="AI-2_Isomerase_LsrG"/>
</dbReference>
<evidence type="ECO:0000259" key="1">
    <source>
        <dbReference type="PROSITE" id="PS51725"/>
    </source>
</evidence>
<sequence>MSQVAVVSINTAKPGQEAKLEAALQALVEPSRRDAGCITYDLHRDIKDPRTFVFIELWESAELLQVHSQAAHVAVFRGQAPELLENSILRVLDKLPG</sequence>
<dbReference type="Gene3D" id="3.30.70.100">
    <property type="match status" value="1"/>
</dbReference>
<dbReference type="PANTHER" id="PTHR33336">
    <property type="entry name" value="QUINOL MONOOXYGENASE YGIN-RELATED"/>
    <property type="match status" value="1"/>
</dbReference>
<dbReference type="RefSeq" id="WP_175105801.1">
    <property type="nucleotide sequence ID" value="NZ_CADIKM010000015.1"/>
</dbReference>
<accession>A0A6S7B957</accession>
<proteinExistence type="predicted"/>
<dbReference type="Pfam" id="PF03992">
    <property type="entry name" value="ABM"/>
    <property type="match status" value="1"/>
</dbReference>
<dbReference type="PROSITE" id="PS51725">
    <property type="entry name" value="ABM"/>
    <property type="match status" value="1"/>
</dbReference>